<evidence type="ECO:0000256" key="6">
    <source>
        <dbReference type="ARBA" id="ARBA00023136"/>
    </source>
</evidence>
<dbReference type="Pfam" id="PF08659">
    <property type="entry name" value="KR"/>
    <property type="match status" value="1"/>
</dbReference>
<keyword evidence="3" id="KW-0735">Signal-anchor</keyword>
<keyword evidence="6 9" id="KW-0472">Membrane</keyword>
<evidence type="ECO:0000256" key="8">
    <source>
        <dbReference type="SAM" id="MobiDB-lite"/>
    </source>
</evidence>
<dbReference type="PANTHER" id="PTHR43083:SF2">
    <property type="entry name" value="MANNAN POLYMERASE II COMPLEX ANP1 SUBUNIT"/>
    <property type="match status" value="1"/>
</dbReference>
<evidence type="ECO:0000259" key="10">
    <source>
        <dbReference type="Pfam" id="PF08659"/>
    </source>
</evidence>
<evidence type="ECO:0000256" key="3">
    <source>
        <dbReference type="ARBA" id="ARBA00022968"/>
    </source>
</evidence>
<dbReference type="EMBL" id="MDYL01000004">
    <property type="protein sequence ID" value="OQD76523.1"/>
    <property type="molecule type" value="Genomic_DNA"/>
</dbReference>
<dbReference type="InterPro" id="IPR029044">
    <property type="entry name" value="Nucleotide-diphossugar_trans"/>
</dbReference>
<keyword evidence="12" id="KW-1185">Reference proteome</keyword>
<evidence type="ECO:0000313" key="11">
    <source>
        <dbReference type="EMBL" id="OQD76523.1"/>
    </source>
</evidence>
<dbReference type="PANTHER" id="PTHR43083">
    <property type="entry name" value="MANNAN POLYMERASE II"/>
    <property type="match status" value="1"/>
</dbReference>
<comment type="similarity">
    <text evidence="7">Belongs to the ANP1/MMN9/VAN1 family.</text>
</comment>
<dbReference type="Proteomes" id="UP000191522">
    <property type="component" value="Unassembled WGS sequence"/>
</dbReference>
<dbReference type="GO" id="GO:0000032">
    <property type="term" value="P:cell wall mannoprotein biosynthetic process"/>
    <property type="evidence" value="ECO:0007669"/>
    <property type="project" value="TreeGrafter"/>
</dbReference>
<evidence type="ECO:0000313" key="12">
    <source>
        <dbReference type="Proteomes" id="UP000191522"/>
    </source>
</evidence>
<organism evidence="11 12">
    <name type="scientific">Penicillium decumbens</name>
    <dbReference type="NCBI Taxonomy" id="69771"/>
    <lineage>
        <taxon>Eukaryota</taxon>
        <taxon>Fungi</taxon>
        <taxon>Dikarya</taxon>
        <taxon>Ascomycota</taxon>
        <taxon>Pezizomycotina</taxon>
        <taxon>Eurotiomycetes</taxon>
        <taxon>Eurotiomycetidae</taxon>
        <taxon>Eurotiales</taxon>
        <taxon>Aspergillaceae</taxon>
        <taxon>Penicillium</taxon>
    </lineage>
</organism>
<gene>
    <name evidence="11" type="ORF">PENDEC_c004G02232</name>
</gene>
<dbReference type="GO" id="GO:0000009">
    <property type="term" value="F:alpha-1,6-mannosyltransferase activity"/>
    <property type="evidence" value="ECO:0007669"/>
    <property type="project" value="TreeGrafter"/>
</dbReference>
<dbReference type="FunFam" id="3.90.550.10:FF:000017">
    <property type="entry name" value="Mannan polymerase II complex ANP1 subunit"/>
    <property type="match status" value="1"/>
</dbReference>
<dbReference type="GO" id="GO:0000136">
    <property type="term" value="C:mannan polymerase complex"/>
    <property type="evidence" value="ECO:0007669"/>
    <property type="project" value="TreeGrafter"/>
</dbReference>
<comment type="subcellular location">
    <subcellularLocation>
        <location evidence="1">Golgi apparatus membrane</location>
        <topology evidence="1">Single-pass type II membrane protein</topology>
    </subcellularLocation>
</comment>
<evidence type="ECO:0000256" key="2">
    <source>
        <dbReference type="ARBA" id="ARBA00022692"/>
    </source>
</evidence>
<dbReference type="Gene3D" id="3.90.550.10">
    <property type="entry name" value="Spore Coat Polysaccharide Biosynthesis Protein SpsA, Chain A"/>
    <property type="match status" value="1"/>
</dbReference>
<dbReference type="Pfam" id="PF03452">
    <property type="entry name" value="Anp1"/>
    <property type="match status" value="1"/>
</dbReference>
<dbReference type="SUPFAM" id="SSF53448">
    <property type="entry name" value="Nucleotide-diphospho-sugar transferases"/>
    <property type="match status" value="1"/>
</dbReference>
<dbReference type="OMA" id="KAQPFVH"/>
<evidence type="ECO:0000256" key="1">
    <source>
        <dbReference type="ARBA" id="ARBA00004323"/>
    </source>
</evidence>
<protein>
    <recommendedName>
        <fullName evidence="10">Ketoreductase (KR) domain-containing protein</fullName>
    </recommendedName>
</protein>
<reference evidence="12" key="1">
    <citation type="journal article" date="2017" name="Nat. Microbiol.">
        <title>Global analysis of biosynthetic gene clusters reveals vast potential of secondary metabolite production in Penicillium species.</title>
        <authorList>
            <person name="Nielsen J.C."/>
            <person name="Grijseels S."/>
            <person name="Prigent S."/>
            <person name="Ji B."/>
            <person name="Dainat J."/>
            <person name="Nielsen K.F."/>
            <person name="Frisvad J.C."/>
            <person name="Workman M."/>
            <person name="Nielsen J."/>
        </authorList>
    </citation>
    <scope>NUCLEOTIDE SEQUENCE [LARGE SCALE GENOMIC DNA]</scope>
    <source>
        <strain evidence="12">IBT 11843</strain>
    </source>
</reference>
<dbReference type="SUPFAM" id="SSF51735">
    <property type="entry name" value="NAD(P)-binding Rossmann-fold domains"/>
    <property type="match status" value="1"/>
</dbReference>
<dbReference type="Gene3D" id="3.40.50.720">
    <property type="entry name" value="NAD(P)-binding Rossmann-like Domain"/>
    <property type="match status" value="1"/>
</dbReference>
<dbReference type="AlphaFoldDB" id="A0A1V6PI28"/>
<accession>A0A1V6PI28</accession>
<dbReference type="InterPro" id="IPR013968">
    <property type="entry name" value="PKS_KR"/>
</dbReference>
<evidence type="ECO:0000256" key="4">
    <source>
        <dbReference type="ARBA" id="ARBA00022989"/>
    </source>
</evidence>
<comment type="caution">
    <text evidence="11">The sequence shown here is derived from an EMBL/GenBank/DDBJ whole genome shotgun (WGS) entry which is preliminary data.</text>
</comment>
<feature type="transmembrane region" description="Helical" evidence="9">
    <location>
        <begin position="344"/>
        <end position="362"/>
    </location>
</feature>
<dbReference type="OrthoDB" id="204164at2759"/>
<keyword evidence="4 9" id="KW-1133">Transmembrane helix</keyword>
<keyword evidence="2 9" id="KW-0812">Transmembrane</keyword>
<keyword evidence="5" id="KW-0333">Golgi apparatus</keyword>
<feature type="region of interest" description="Disordered" evidence="8">
    <location>
        <begin position="695"/>
        <end position="752"/>
    </location>
</feature>
<proteinExistence type="inferred from homology"/>
<feature type="domain" description="Ketoreductase (KR)" evidence="10">
    <location>
        <begin position="7"/>
        <end position="120"/>
    </location>
</feature>
<sequence length="752" mass="84078">MGRSLIGTVIITGGNGQLGSEIAVAIAKTQPSAHILLTARDIKGVDVRNLIARVRLIGPRSIEVVSLDLNDLSSVTDFAQSTVERVRSCEIPPVVDLIHSAAVASYTVDRLTLDGYDPVYQTNCVAPFFLTVGLLESFRAGDGRPDGGAKVINIGCSAVSYGKLDYFDHDQGRDNRRPGTPMSAREGNLRYGSSKLLASVALYALRRSLTSTGNISLDIFTLDPGGMAGESNLRTGAPLSVRVAHQTRSGLRPFLRMVSRSAINKAHVPAKVIAKVAFQRDVVEICQTERYYILDKDDMNRLYASPKGYTAYPRGNSTFSISPNKFQPRSQPALRRRRQLFQRLILLAGISLLLVIFVLPSWRAAILPALSLGLFHGTEDLQMQTVRYYDLSEVEGTEKGWERGERVLMLTPLRDASSHLPMFFSHLRNLTYPHNLIDLAFLVSDSRDDTLSMLSRMLTEVQNDPDPKMAFGEISVIEKDFGQKVQQDVESRHGFEAQASRRKLMAQARNWLLSATLRPTHSWVYWRDADVETAPFTIIEDLMRHNKDVTVPNVWRPLPDWLGGEQPYDLNSWQESETALALADTLDEDAVIVEGYAEYATWRPHLAYLRDPYGDPDMEMELDGIGGVSILAKARVFRAGVHFPAFSFEKHAETEGFGKMAKRMKFSVIGLPHYTIWHLYEPSVDDLRHMEEMELERQAREQEERQRELAEQKESAQLKSGNMHRVGDEYKGPDEGPAAQPVKEAGKGSSSK</sequence>
<dbReference type="GO" id="GO:0006487">
    <property type="term" value="P:protein N-linked glycosylation"/>
    <property type="evidence" value="ECO:0007669"/>
    <property type="project" value="TreeGrafter"/>
</dbReference>
<evidence type="ECO:0000256" key="9">
    <source>
        <dbReference type="SAM" id="Phobius"/>
    </source>
</evidence>
<feature type="compositionally biased region" description="Basic and acidic residues" evidence="8">
    <location>
        <begin position="695"/>
        <end position="716"/>
    </location>
</feature>
<name>A0A1V6PI28_PENDC</name>
<dbReference type="STRING" id="69771.A0A1V6PI28"/>
<feature type="compositionally biased region" description="Basic and acidic residues" evidence="8">
    <location>
        <begin position="725"/>
        <end position="734"/>
    </location>
</feature>
<dbReference type="InterPro" id="IPR036291">
    <property type="entry name" value="NAD(P)-bd_dom_sf"/>
</dbReference>
<evidence type="ECO:0000256" key="5">
    <source>
        <dbReference type="ARBA" id="ARBA00023034"/>
    </source>
</evidence>
<dbReference type="InterPro" id="IPR052086">
    <property type="entry name" value="Mannan_Polymerase_Subunit"/>
</dbReference>
<evidence type="ECO:0000256" key="7">
    <source>
        <dbReference type="ARBA" id="ARBA00037964"/>
    </source>
</evidence>